<proteinExistence type="predicted"/>
<protein>
    <submittedName>
        <fullName evidence="1">Uncharacterized protein</fullName>
    </submittedName>
</protein>
<comment type="caution">
    <text evidence="1">The sequence shown here is derived from an EMBL/GenBank/DDBJ whole genome shotgun (WGS) entry which is preliminary data.</text>
</comment>
<reference evidence="1" key="1">
    <citation type="journal article" date="2015" name="Nature">
        <title>Complex archaea that bridge the gap between prokaryotes and eukaryotes.</title>
        <authorList>
            <person name="Spang A."/>
            <person name="Saw J.H."/>
            <person name="Jorgensen S.L."/>
            <person name="Zaremba-Niedzwiedzka K."/>
            <person name="Martijn J."/>
            <person name="Lind A.E."/>
            <person name="van Eijk R."/>
            <person name="Schleper C."/>
            <person name="Guy L."/>
            <person name="Ettema T.J."/>
        </authorList>
    </citation>
    <scope>NUCLEOTIDE SEQUENCE</scope>
</reference>
<name>A0A0F9FJ02_9ZZZZ</name>
<accession>A0A0F9FJ02</accession>
<organism evidence="1">
    <name type="scientific">marine sediment metagenome</name>
    <dbReference type="NCBI Taxonomy" id="412755"/>
    <lineage>
        <taxon>unclassified sequences</taxon>
        <taxon>metagenomes</taxon>
        <taxon>ecological metagenomes</taxon>
    </lineage>
</organism>
<gene>
    <name evidence="1" type="ORF">LCGC14_2024730</name>
</gene>
<sequence>MSTEITKGAFCDTQVSREVQRQSNQLGELRELVDRLEARLGNVIVAGTAKPETETEPEPEKPTLVPLAAEIAANNDGAQSCILKLCSLCQRIEL</sequence>
<dbReference type="EMBL" id="LAZR01023451">
    <property type="protein sequence ID" value="KKL78446.1"/>
    <property type="molecule type" value="Genomic_DNA"/>
</dbReference>
<dbReference type="AlphaFoldDB" id="A0A0F9FJ02"/>
<evidence type="ECO:0000313" key="1">
    <source>
        <dbReference type="EMBL" id="KKL78446.1"/>
    </source>
</evidence>